<name>A0A1I2MW75_9ACTN</name>
<evidence type="ECO:0000313" key="1">
    <source>
        <dbReference type="EMBL" id="SFF95835.1"/>
    </source>
</evidence>
<protein>
    <submittedName>
        <fullName evidence="1">Uncharacterized protein</fullName>
    </submittedName>
</protein>
<dbReference type="EMBL" id="FONR01000014">
    <property type="protein sequence ID" value="SFF95835.1"/>
    <property type="molecule type" value="Genomic_DNA"/>
</dbReference>
<reference evidence="1 2" key="1">
    <citation type="submission" date="2016-10" db="EMBL/GenBank/DDBJ databases">
        <authorList>
            <person name="de Groot N.N."/>
        </authorList>
    </citation>
    <scope>NUCLEOTIDE SEQUENCE [LARGE SCALE GENOMIC DNA]</scope>
    <source>
        <strain evidence="1 2">OK461</strain>
    </source>
</reference>
<accession>A0A1I2MW75</accession>
<evidence type="ECO:0000313" key="2">
    <source>
        <dbReference type="Proteomes" id="UP000181942"/>
    </source>
</evidence>
<dbReference type="AlphaFoldDB" id="A0A1I2MW75"/>
<proteinExistence type="predicted"/>
<gene>
    <name evidence="1" type="ORF">SAMN02787118_11447</name>
</gene>
<sequence length="82" mass="8961">MGYAIFDTPAIHGIPGIKELAHAGRDMVPPLVIAPAQLLQVLNDWSVNIALRHPGRARRPARTSALDRECLKAVRYGARVIP</sequence>
<organism evidence="1 2">
    <name type="scientific">Streptomyces mirabilis</name>
    <dbReference type="NCBI Taxonomy" id="68239"/>
    <lineage>
        <taxon>Bacteria</taxon>
        <taxon>Bacillati</taxon>
        <taxon>Actinomycetota</taxon>
        <taxon>Actinomycetes</taxon>
        <taxon>Kitasatosporales</taxon>
        <taxon>Streptomycetaceae</taxon>
        <taxon>Streptomyces</taxon>
    </lineage>
</organism>
<dbReference type="Proteomes" id="UP000181942">
    <property type="component" value="Unassembled WGS sequence"/>
</dbReference>